<dbReference type="PANTHER" id="PTHR43745:SF2">
    <property type="entry name" value="NITROREDUCTASE MJ1384-RELATED"/>
    <property type="match status" value="1"/>
</dbReference>
<dbReference type="InterPro" id="IPR029479">
    <property type="entry name" value="Nitroreductase"/>
</dbReference>
<reference evidence="2" key="1">
    <citation type="journal article" date="2014" name="Front. Microbiol.">
        <title>High frequency of phylogenetically diverse reductive dehalogenase-homologous genes in deep subseafloor sedimentary metagenomes.</title>
        <authorList>
            <person name="Kawai M."/>
            <person name="Futagami T."/>
            <person name="Toyoda A."/>
            <person name="Takaki Y."/>
            <person name="Nishi S."/>
            <person name="Hori S."/>
            <person name="Arai W."/>
            <person name="Tsubouchi T."/>
            <person name="Morono Y."/>
            <person name="Uchiyama I."/>
            <person name="Ito T."/>
            <person name="Fujiyama A."/>
            <person name="Inagaki F."/>
            <person name="Takami H."/>
        </authorList>
    </citation>
    <scope>NUCLEOTIDE SEQUENCE</scope>
    <source>
        <strain evidence="2">Expedition CK06-06</strain>
    </source>
</reference>
<feature type="domain" description="Nitroreductase" evidence="1">
    <location>
        <begin position="1"/>
        <end position="122"/>
    </location>
</feature>
<protein>
    <recommendedName>
        <fullName evidence="1">Nitroreductase domain-containing protein</fullName>
    </recommendedName>
</protein>
<dbReference type="Pfam" id="PF00881">
    <property type="entry name" value="Nitroreductase"/>
    <property type="match status" value="1"/>
</dbReference>
<proteinExistence type="predicted"/>
<evidence type="ECO:0000259" key="1">
    <source>
        <dbReference type="Pfam" id="PF00881"/>
    </source>
</evidence>
<dbReference type="GO" id="GO:0016491">
    <property type="term" value="F:oxidoreductase activity"/>
    <property type="evidence" value="ECO:0007669"/>
    <property type="project" value="InterPro"/>
</dbReference>
<gene>
    <name evidence="2" type="ORF">S12H4_61085</name>
</gene>
<dbReference type="InterPro" id="IPR000415">
    <property type="entry name" value="Nitroreductase-like"/>
</dbReference>
<feature type="non-terminal residue" evidence="2">
    <location>
        <position position="124"/>
    </location>
</feature>
<name>X1VZ56_9ZZZZ</name>
<dbReference type="NCBIfam" id="TIGR03605">
    <property type="entry name" value="antibiot_sagB"/>
    <property type="match status" value="1"/>
</dbReference>
<dbReference type="CDD" id="cd02142">
    <property type="entry name" value="McbC_SagB-like_oxidoreductase"/>
    <property type="match status" value="1"/>
</dbReference>
<comment type="caution">
    <text evidence="2">The sequence shown here is derived from an EMBL/GenBank/DDBJ whole genome shotgun (WGS) entry which is preliminary data.</text>
</comment>
<accession>X1VZ56</accession>
<organism evidence="2">
    <name type="scientific">marine sediment metagenome</name>
    <dbReference type="NCBI Taxonomy" id="412755"/>
    <lineage>
        <taxon>unclassified sequences</taxon>
        <taxon>metagenomes</taxon>
        <taxon>ecological metagenomes</taxon>
    </lineage>
</organism>
<dbReference type="PANTHER" id="PTHR43745">
    <property type="entry name" value="NITROREDUCTASE MJ1384-RELATED"/>
    <property type="match status" value="1"/>
</dbReference>
<dbReference type="AlphaFoldDB" id="X1VZ56"/>
<dbReference type="InterPro" id="IPR052544">
    <property type="entry name" value="Bacteriocin_Proc_Enz"/>
</dbReference>
<sequence length="124" mass="14329">RKFTKEPLSLMDLSLLLFGMAGLNRIFPQFAFRTVPSAGGLYPIEIYLVINNISSLEKGVYHYNIQEHSLDLLKEGDFRSKVAEGCLGQNMAFTSAVNFIWTAMIDRSQWKYLQRCYRYIYLDG</sequence>
<feature type="non-terminal residue" evidence="2">
    <location>
        <position position="1"/>
    </location>
</feature>
<dbReference type="SUPFAM" id="SSF55469">
    <property type="entry name" value="FMN-dependent nitroreductase-like"/>
    <property type="match status" value="1"/>
</dbReference>
<dbReference type="Gene3D" id="3.40.109.10">
    <property type="entry name" value="NADH Oxidase"/>
    <property type="match status" value="1"/>
</dbReference>
<dbReference type="InterPro" id="IPR020051">
    <property type="entry name" value="SagB-type_dehydrogenase"/>
</dbReference>
<dbReference type="EMBL" id="BARW01040425">
    <property type="protein sequence ID" value="GAJ17870.1"/>
    <property type="molecule type" value="Genomic_DNA"/>
</dbReference>
<evidence type="ECO:0000313" key="2">
    <source>
        <dbReference type="EMBL" id="GAJ17870.1"/>
    </source>
</evidence>